<dbReference type="Proteomes" id="UP000199046">
    <property type="component" value="Unassembled WGS sequence"/>
</dbReference>
<dbReference type="AlphaFoldDB" id="A0A1I1JIW3"/>
<gene>
    <name evidence="1" type="ORF">SAMN05421848_1428</name>
</gene>
<organism evidence="1 2">
    <name type="scientific">Kushneria avicenniae</name>
    <dbReference type="NCBI Taxonomy" id="402385"/>
    <lineage>
        <taxon>Bacteria</taxon>
        <taxon>Pseudomonadati</taxon>
        <taxon>Pseudomonadota</taxon>
        <taxon>Gammaproteobacteria</taxon>
        <taxon>Oceanospirillales</taxon>
        <taxon>Halomonadaceae</taxon>
        <taxon>Kushneria</taxon>
    </lineage>
</organism>
<dbReference type="Pfam" id="PF13618">
    <property type="entry name" value="Gluconate_2-dh3"/>
    <property type="match status" value="1"/>
</dbReference>
<reference evidence="2" key="1">
    <citation type="submission" date="2016-10" db="EMBL/GenBank/DDBJ databases">
        <authorList>
            <person name="Varghese N."/>
            <person name="Submissions S."/>
        </authorList>
    </citation>
    <scope>NUCLEOTIDE SEQUENCE [LARGE SCALE GENOMIC DNA]</scope>
    <source>
        <strain evidence="2">DSM 23439</strain>
    </source>
</reference>
<dbReference type="PROSITE" id="PS51318">
    <property type="entry name" value="TAT"/>
    <property type="match status" value="1"/>
</dbReference>
<dbReference type="EMBL" id="FOLY01000003">
    <property type="protein sequence ID" value="SFC45400.1"/>
    <property type="molecule type" value="Genomic_DNA"/>
</dbReference>
<name>A0A1I1JIW3_9GAMM</name>
<sequence>MTNEPDNMKRRDFMRRSLLTIPAVSIGSSVAFNAYADSGVPALSDYQPMFFEDSQWQFILAATDRLIPRDEHGPGALEAHVPVFIDKELAGSYGRADDWYMEGPFHVDADEALGYQLPHTPADIYRLGIRATNDYCRQRFDRDFTALSRDDQETVLRALEKGTPDFARLGVQDLPSKTFFSFLLQNTKEGFLADPIYGGNRHMVGWKLLGFTGARASFREWVDQYDRDYPLGPVSLSGERG</sequence>
<dbReference type="InterPro" id="IPR027056">
    <property type="entry name" value="Gluconate_2DH_su3"/>
</dbReference>
<accession>A0A1I1JIW3</accession>
<keyword evidence="2" id="KW-1185">Reference proteome</keyword>
<proteinExistence type="predicted"/>
<evidence type="ECO:0000313" key="2">
    <source>
        <dbReference type="Proteomes" id="UP000199046"/>
    </source>
</evidence>
<dbReference type="OrthoDB" id="8400810at2"/>
<evidence type="ECO:0000313" key="1">
    <source>
        <dbReference type="EMBL" id="SFC45400.1"/>
    </source>
</evidence>
<protein>
    <submittedName>
        <fullName evidence="1">Gluconate 2-dehydrogenase gamma chain</fullName>
    </submittedName>
</protein>
<dbReference type="STRING" id="402385.SAMN05421848_1428"/>
<dbReference type="InterPro" id="IPR006311">
    <property type="entry name" value="TAT_signal"/>
</dbReference>